<dbReference type="PANTHER" id="PTHR30580:SF0">
    <property type="entry name" value="PRIMOSOMAL PROTEIN N"/>
    <property type="match status" value="1"/>
</dbReference>
<dbReference type="AlphaFoldDB" id="A0A255YW94"/>
<feature type="binding site" evidence="12">
    <location>
        <position position="448"/>
    </location>
    <ligand>
        <name>Zn(2+)</name>
        <dbReference type="ChEBI" id="CHEBI:29105"/>
        <label>1</label>
    </ligand>
</feature>
<evidence type="ECO:0000256" key="11">
    <source>
        <dbReference type="ARBA" id="ARBA00048988"/>
    </source>
</evidence>
<evidence type="ECO:0000256" key="10">
    <source>
        <dbReference type="ARBA" id="ARBA00023235"/>
    </source>
</evidence>
<dbReference type="NCBIfam" id="TIGR00595">
    <property type="entry name" value="priA"/>
    <property type="match status" value="1"/>
</dbReference>
<dbReference type="SMART" id="SM00490">
    <property type="entry name" value="HELICc"/>
    <property type="match status" value="1"/>
</dbReference>
<proteinExistence type="inferred from homology"/>
<dbReference type="Pfam" id="PF00270">
    <property type="entry name" value="DEAD"/>
    <property type="match status" value="1"/>
</dbReference>
<evidence type="ECO:0000256" key="9">
    <source>
        <dbReference type="ARBA" id="ARBA00023125"/>
    </source>
</evidence>
<dbReference type="SUPFAM" id="SSF52540">
    <property type="entry name" value="P-loop containing nucleoside triphosphate hydrolases"/>
    <property type="match status" value="2"/>
</dbReference>
<keyword evidence="10 12" id="KW-0413">Isomerase</keyword>
<dbReference type="InterPro" id="IPR014001">
    <property type="entry name" value="Helicase_ATP-bd"/>
</dbReference>
<dbReference type="Gene3D" id="3.40.50.300">
    <property type="entry name" value="P-loop containing nucleotide triphosphate hydrolases"/>
    <property type="match status" value="2"/>
</dbReference>
<dbReference type="GO" id="GO:0006302">
    <property type="term" value="P:double-strand break repair"/>
    <property type="evidence" value="ECO:0007669"/>
    <property type="project" value="InterPro"/>
</dbReference>
<evidence type="ECO:0000256" key="4">
    <source>
        <dbReference type="ARBA" id="ARBA00022741"/>
    </source>
</evidence>
<dbReference type="OrthoDB" id="9759544at2"/>
<dbReference type="GO" id="GO:0005524">
    <property type="term" value="F:ATP binding"/>
    <property type="evidence" value="ECO:0007669"/>
    <property type="project" value="UniProtKB-UniRule"/>
</dbReference>
<comment type="similarity">
    <text evidence="12">Belongs to the helicase family. PriA subfamily.</text>
</comment>
<dbReference type="GO" id="GO:0006310">
    <property type="term" value="P:DNA recombination"/>
    <property type="evidence" value="ECO:0007669"/>
    <property type="project" value="InterPro"/>
</dbReference>
<keyword evidence="8 12" id="KW-0067">ATP-binding</keyword>
<evidence type="ECO:0000256" key="3">
    <source>
        <dbReference type="ARBA" id="ARBA00022723"/>
    </source>
</evidence>
<dbReference type="GO" id="GO:0008270">
    <property type="term" value="F:zinc ion binding"/>
    <property type="evidence" value="ECO:0007669"/>
    <property type="project" value="UniProtKB-UniRule"/>
</dbReference>
<dbReference type="HAMAP" id="MF_00983">
    <property type="entry name" value="PriA"/>
    <property type="match status" value="1"/>
</dbReference>
<dbReference type="InterPro" id="IPR011545">
    <property type="entry name" value="DEAD/DEAH_box_helicase_dom"/>
</dbReference>
<evidence type="ECO:0000256" key="1">
    <source>
        <dbReference type="ARBA" id="ARBA00022515"/>
    </source>
</evidence>
<keyword evidence="6 12" id="KW-0347">Helicase</keyword>
<evidence type="ECO:0000259" key="13">
    <source>
        <dbReference type="PROSITE" id="PS51192"/>
    </source>
</evidence>
<dbReference type="GO" id="GO:0006269">
    <property type="term" value="P:DNA replication, synthesis of primer"/>
    <property type="evidence" value="ECO:0007669"/>
    <property type="project" value="UniProtKB-KW"/>
</dbReference>
<evidence type="ECO:0000256" key="5">
    <source>
        <dbReference type="ARBA" id="ARBA00022801"/>
    </source>
</evidence>
<dbReference type="InterPro" id="IPR040498">
    <property type="entry name" value="PriA_CRR"/>
</dbReference>
<dbReference type="InterPro" id="IPR042115">
    <property type="entry name" value="PriA_3primeBD_sf"/>
</dbReference>
<dbReference type="GO" id="GO:1990077">
    <property type="term" value="C:primosome complex"/>
    <property type="evidence" value="ECO:0007669"/>
    <property type="project" value="UniProtKB-UniRule"/>
</dbReference>
<dbReference type="InterPro" id="IPR041222">
    <property type="entry name" value="PriA_3primeBD"/>
</dbReference>
<comment type="catalytic activity">
    <reaction evidence="11 12">
        <text>ATP + H2O = ADP + phosphate + H(+)</text>
        <dbReference type="Rhea" id="RHEA:13065"/>
        <dbReference type="ChEBI" id="CHEBI:15377"/>
        <dbReference type="ChEBI" id="CHEBI:15378"/>
        <dbReference type="ChEBI" id="CHEBI:30616"/>
        <dbReference type="ChEBI" id="CHEBI:43474"/>
        <dbReference type="ChEBI" id="CHEBI:456216"/>
        <dbReference type="EC" id="5.6.2.4"/>
    </reaction>
</comment>
<feature type="binding site" evidence="12">
    <location>
        <position position="488"/>
    </location>
    <ligand>
        <name>Zn(2+)</name>
        <dbReference type="ChEBI" id="CHEBI:29105"/>
        <label>1</label>
    </ligand>
</feature>
<evidence type="ECO:0000256" key="2">
    <source>
        <dbReference type="ARBA" id="ARBA00022705"/>
    </source>
</evidence>
<evidence type="ECO:0000256" key="7">
    <source>
        <dbReference type="ARBA" id="ARBA00022833"/>
    </source>
</evidence>
<evidence type="ECO:0000313" key="14">
    <source>
        <dbReference type="EMBL" id="OYQ33506.1"/>
    </source>
</evidence>
<dbReference type="GO" id="GO:0016887">
    <property type="term" value="F:ATP hydrolysis activity"/>
    <property type="evidence" value="ECO:0007669"/>
    <property type="project" value="RHEA"/>
</dbReference>
<dbReference type="GO" id="GO:0043138">
    <property type="term" value="F:3'-5' DNA helicase activity"/>
    <property type="evidence" value="ECO:0007669"/>
    <property type="project" value="UniProtKB-EC"/>
</dbReference>
<feature type="binding site" evidence="12">
    <location>
        <position position="460"/>
    </location>
    <ligand>
        <name>Zn(2+)</name>
        <dbReference type="ChEBI" id="CHEBI:29105"/>
        <label>2</label>
    </ligand>
</feature>
<dbReference type="RefSeq" id="WP_094456949.1">
    <property type="nucleotide sequence ID" value="NZ_NOXU01000030.1"/>
</dbReference>
<dbReference type="Pfam" id="PF18074">
    <property type="entry name" value="PriA_C"/>
    <property type="match status" value="1"/>
</dbReference>
<dbReference type="Proteomes" id="UP000216998">
    <property type="component" value="Unassembled WGS sequence"/>
</dbReference>
<dbReference type="InterPro" id="IPR005259">
    <property type="entry name" value="PriA"/>
</dbReference>
<comment type="catalytic activity">
    <reaction evidence="12">
        <text>Couples ATP hydrolysis with the unwinding of duplex DNA by translocating in the 3'-5' direction.</text>
        <dbReference type="EC" id="5.6.2.4"/>
    </reaction>
</comment>
<protein>
    <recommendedName>
        <fullName evidence="12">Replication restart protein PriA</fullName>
    </recommendedName>
    <alternativeName>
        <fullName evidence="12">ATP-dependent DNA helicase PriA</fullName>
        <ecNumber evidence="12">5.6.2.4</ecNumber>
    </alternativeName>
    <alternativeName>
        <fullName evidence="12">DNA 3'-5' helicase PriA</fullName>
    </alternativeName>
</protein>
<dbReference type="EC" id="5.6.2.4" evidence="12"/>
<comment type="cofactor">
    <cofactor evidence="12">
        <name>Zn(2+)</name>
        <dbReference type="ChEBI" id="CHEBI:29105"/>
    </cofactor>
    <text evidence="12">Binds 2 zinc ions per subunit.</text>
</comment>
<dbReference type="FunFam" id="3.40.50.300:FF:000489">
    <property type="entry name" value="Primosome assembly protein PriA"/>
    <property type="match status" value="1"/>
</dbReference>
<comment type="caution">
    <text evidence="14">The sequence shown here is derived from an EMBL/GenBank/DDBJ whole genome shotgun (WGS) entry which is preliminary data.</text>
</comment>
<keyword evidence="4 12" id="KW-0547">Nucleotide-binding</keyword>
<dbReference type="EMBL" id="NOXU01000030">
    <property type="protein sequence ID" value="OYQ33506.1"/>
    <property type="molecule type" value="Genomic_DNA"/>
</dbReference>
<feature type="domain" description="Helicase ATP-binding" evidence="13">
    <location>
        <begin position="219"/>
        <end position="385"/>
    </location>
</feature>
<dbReference type="InterPro" id="IPR001650">
    <property type="entry name" value="Helicase_C-like"/>
</dbReference>
<feature type="binding site" evidence="12">
    <location>
        <position position="491"/>
    </location>
    <ligand>
        <name>Zn(2+)</name>
        <dbReference type="ChEBI" id="CHEBI:29105"/>
        <label>1</label>
    </ligand>
</feature>
<comment type="function">
    <text evidence="12">Initiates the restart of stalled replication forks, which reloads the replicative helicase on sites other than the origin of replication. Recognizes and binds to abandoned replication forks and remodels them to uncover a helicase loading site. Promotes assembly of the primosome at these replication forks.</text>
</comment>
<accession>A0A255YW94</accession>
<keyword evidence="2 12" id="KW-0235">DNA replication</keyword>
<sequence>MTGDLLSGVTAPSARVRVQLPLPLPEPYDYRVPGDMALVPGSYVEVPLGPRRLFGVVWADGDGQGERVEERKLRPVIRAIDLPPMPDITRRFVEWVAAYTMSPVGAVLRMAVSVSAALEDPRALTAYMRSDAAVPDDLRLTPARKRILEILSDGPPRLAADIAAEAGCGTGVVRGLADAGVLTTVPMLALPRFPQPDPEANPKTLSGAQRLAADDLAAKVSAGGYSATLLDGVTGSGKTEVYFEAVAAALRAGKQALVLLPEIALSAQWLDRFAQRFGVRPAEWHSEMAPPLRRHTWRAVAKGEARVVVGARSALFLPYPDLGLIVVDEEHEAAFKQEDGVIYHARDMAVARAHLGRFPIVLASATPSLETLVNAENGRYSRIDLPSRHGGASMPDVTLIDMRRKEQAPPARAWLSPVLREALAQTMLAGEQGMLFLNRRGYAPLTLCRSCGHRLQCPNCTAWLVEHRLTKRLQCHHCGYQAKSPDACPECEAEGSFVACGPGVERVAEEVATLFPDARIAMMTSDTLSGPQALRTVIEQVKDGAVDLLIGTQVMAKGHHFPMLTLVGVVDADLGLAGGDPRASERTFQLLHQVAGRAGREERPGRVMLQTYMPENPVMQALASHDRDSFLAVEADQRRQLEMPPFGRMAALIVSGEDEGLVDAAAAALGRAAPRDREDLTILGPAPAPLAVLRGRYRRRLLIKGPKSVSLQPILYDWLARVEVPASIRVQVDIDPYSFL</sequence>
<dbReference type="GO" id="GO:0006270">
    <property type="term" value="P:DNA replication initiation"/>
    <property type="evidence" value="ECO:0007669"/>
    <property type="project" value="TreeGrafter"/>
</dbReference>
<keyword evidence="7 12" id="KW-0862">Zinc</keyword>
<keyword evidence="3 12" id="KW-0479">Metal-binding</keyword>
<dbReference type="Gene3D" id="3.40.1440.60">
    <property type="entry name" value="PriA, 3(prime) DNA-binding domain"/>
    <property type="match status" value="1"/>
</dbReference>
<evidence type="ECO:0000256" key="6">
    <source>
        <dbReference type="ARBA" id="ARBA00022806"/>
    </source>
</evidence>
<dbReference type="PROSITE" id="PS51192">
    <property type="entry name" value="HELICASE_ATP_BIND_1"/>
    <property type="match status" value="1"/>
</dbReference>
<feature type="binding site" evidence="12">
    <location>
        <position position="451"/>
    </location>
    <ligand>
        <name>Zn(2+)</name>
        <dbReference type="ChEBI" id="CHEBI:29105"/>
        <label>1</label>
    </ligand>
</feature>
<name>A0A255YW94_9PROT</name>
<dbReference type="InterPro" id="IPR027417">
    <property type="entry name" value="P-loop_NTPase"/>
</dbReference>
<reference evidence="14 15" key="1">
    <citation type="submission" date="2017-07" db="EMBL/GenBank/DDBJ databases">
        <title>Niveispirillum cyanobacteriorum sp. nov., isolated from cyanobacterial aggregates in a eutrophic lake.</title>
        <authorList>
            <person name="Cai H."/>
        </authorList>
    </citation>
    <scope>NUCLEOTIDE SEQUENCE [LARGE SCALE GENOMIC DNA]</scope>
    <source>
        <strain evidence="15">TH1-14</strain>
    </source>
</reference>
<evidence type="ECO:0000256" key="8">
    <source>
        <dbReference type="ARBA" id="ARBA00022840"/>
    </source>
</evidence>
<dbReference type="InterPro" id="IPR041236">
    <property type="entry name" value="PriA_C"/>
</dbReference>
<feature type="binding site" evidence="12">
    <location>
        <position position="478"/>
    </location>
    <ligand>
        <name>Zn(2+)</name>
        <dbReference type="ChEBI" id="CHEBI:29105"/>
        <label>2</label>
    </ligand>
</feature>
<keyword evidence="15" id="KW-1185">Reference proteome</keyword>
<keyword evidence="5 12" id="KW-0378">Hydrolase</keyword>
<keyword evidence="1 12" id="KW-0639">Primosome</keyword>
<dbReference type="PANTHER" id="PTHR30580">
    <property type="entry name" value="PRIMOSOMAL PROTEIN N"/>
    <property type="match status" value="1"/>
</dbReference>
<feature type="binding site" evidence="12">
    <location>
        <position position="457"/>
    </location>
    <ligand>
        <name>Zn(2+)</name>
        <dbReference type="ChEBI" id="CHEBI:29105"/>
        <label>2</label>
    </ligand>
</feature>
<comment type="subunit">
    <text evidence="12">Component of the replication restart primosome.</text>
</comment>
<gene>
    <name evidence="12" type="primary">priA</name>
    <name evidence="14" type="ORF">CHU95_14010</name>
</gene>
<dbReference type="Pfam" id="PF18319">
    <property type="entry name" value="Zn_ribbon_PriA"/>
    <property type="match status" value="1"/>
</dbReference>
<feature type="binding site" evidence="12">
    <location>
        <position position="475"/>
    </location>
    <ligand>
        <name>Zn(2+)</name>
        <dbReference type="ChEBI" id="CHEBI:29105"/>
        <label>2</label>
    </ligand>
</feature>
<dbReference type="CDD" id="cd17929">
    <property type="entry name" value="DEXHc_priA"/>
    <property type="match status" value="1"/>
</dbReference>
<dbReference type="SMART" id="SM00487">
    <property type="entry name" value="DEXDc"/>
    <property type="match status" value="1"/>
</dbReference>
<dbReference type="Pfam" id="PF17764">
    <property type="entry name" value="PriA_3primeBD"/>
    <property type="match status" value="1"/>
</dbReference>
<evidence type="ECO:0000313" key="15">
    <source>
        <dbReference type="Proteomes" id="UP000216998"/>
    </source>
</evidence>
<dbReference type="GO" id="GO:0003677">
    <property type="term" value="F:DNA binding"/>
    <property type="evidence" value="ECO:0007669"/>
    <property type="project" value="UniProtKB-UniRule"/>
</dbReference>
<keyword evidence="9 12" id="KW-0238">DNA-binding</keyword>
<dbReference type="CDD" id="cd18804">
    <property type="entry name" value="SF2_C_priA"/>
    <property type="match status" value="1"/>
</dbReference>
<evidence type="ECO:0000256" key="12">
    <source>
        <dbReference type="HAMAP-Rule" id="MF_00983"/>
    </source>
</evidence>
<dbReference type="NCBIfam" id="NF004070">
    <property type="entry name" value="PRK05580.2-2"/>
    <property type="match status" value="1"/>
</dbReference>
<organism evidence="14 15">
    <name type="scientific">Niveispirillum lacus</name>
    <dbReference type="NCBI Taxonomy" id="1981099"/>
    <lineage>
        <taxon>Bacteria</taxon>
        <taxon>Pseudomonadati</taxon>
        <taxon>Pseudomonadota</taxon>
        <taxon>Alphaproteobacteria</taxon>
        <taxon>Rhodospirillales</taxon>
        <taxon>Azospirillaceae</taxon>
        <taxon>Niveispirillum</taxon>
    </lineage>
</organism>